<name>A0A3M7PI41_BRAPC</name>
<keyword evidence="2" id="KW-1185">Reference proteome</keyword>
<evidence type="ECO:0008006" key="3">
    <source>
        <dbReference type="Google" id="ProtNLM"/>
    </source>
</evidence>
<protein>
    <recommendedName>
        <fullName evidence="3">Ubiquitin-like protease family profile domain-containing protein</fullName>
    </recommendedName>
</protein>
<dbReference type="AlphaFoldDB" id="A0A3M7PI41"/>
<proteinExistence type="predicted"/>
<reference evidence="1 2" key="1">
    <citation type="journal article" date="2018" name="Sci. Rep.">
        <title>Genomic signatures of local adaptation to the degree of environmental predictability in rotifers.</title>
        <authorList>
            <person name="Franch-Gras L."/>
            <person name="Hahn C."/>
            <person name="Garcia-Roger E.M."/>
            <person name="Carmona M.J."/>
            <person name="Serra M."/>
            <person name="Gomez A."/>
        </authorList>
    </citation>
    <scope>NUCLEOTIDE SEQUENCE [LARGE SCALE GENOMIC DNA]</scope>
    <source>
        <strain evidence="1">HYR1</strain>
    </source>
</reference>
<evidence type="ECO:0000313" key="1">
    <source>
        <dbReference type="EMBL" id="RMZ98712.1"/>
    </source>
</evidence>
<comment type="caution">
    <text evidence="1">The sequence shown here is derived from an EMBL/GenBank/DDBJ whole genome shotgun (WGS) entry which is preliminary data.</text>
</comment>
<dbReference type="Proteomes" id="UP000276133">
    <property type="component" value="Unassembled WGS sequence"/>
</dbReference>
<dbReference type="EMBL" id="REGN01010599">
    <property type="protein sequence ID" value="RMZ98712.1"/>
    <property type="molecule type" value="Genomic_DNA"/>
</dbReference>
<organism evidence="1 2">
    <name type="scientific">Brachionus plicatilis</name>
    <name type="common">Marine rotifer</name>
    <name type="synonym">Brachionus muelleri</name>
    <dbReference type="NCBI Taxonomy" id="10195"/>
    <lineage>
        <taxon>Eukaryota</taxon>
        <taxon>Metazoa</taxon>
        <taxon>Spiralia</taxon>
        <taxon>Gnathifera</taxon>
        <taxon>Rotifera</taxon>
        <taxon>Eurotatoria</taxon>
        <taxon>Monogononta</taxon>
        <taxon>Pseudotrocha</taxon>
        <taxon>Ploima</taxon>
        <taxon>Brachionidae</taxon>
        <taxon>Brachionus</taxon>
    </lineage>
</organism>
<accession>A0A3M7PI41</accession>
<gene>
    <name evidence="1" type="ORF">BpHYR1_028201</name>
</gene>
<evidence type="ECO:0000313" key="2">
    <source>
        <dbReference type="Proteomes" id="UP000276133"/>
    </source>
</evidence>
<sequence>MVQVVKQNGGHDCGLLALAYAYDFSLKIDPYNLKYDHVLKAAVEQQSLMHLDLENVGKNVSMQINLEKKENFPSPVTFIICL</sequence>